<feature type="domain" description="Flavoprotein" evidence="1">
    <location>
        <begin position="7"/>
        <end position="168"/>
    </location>
</feature>
<sequence>MKVEGLNIGFAVTGSFCTFSKIIDEIQKLVDEKANVVPILSFNASSMNSRFGEAEEWVSRFEKITGNKSIKTIQDAEPIGPNGLLDILVIAPCTGNTIAKLANAITDTPVLMAAKAHLRGMKPIVIGISTNDGLGVNAKNLGVLLNSKQYYFVPFGQDSPFVKPNSLVAKMEMILPTIEMALENKQIQPMIIQNIF</sequence>
<dbReference type="RefSeq" id="WP_073027276.1">
    <property type="nucleotide sequence ID" value="NZ_FQZS01000027.1"/>
</dbReference>
<dbReference type="Pfam" id="PF02441">
    <property type="entry name" value="Flavoprotein"/>
    <property type="match status" value="1"/>
</dbReference>
<dbReference type="Proteomes" id="UP000184442">
    <property type="component" value="Unassembled WGS sequence"/>
</dbReference>
<dbReference type="SUPFAM" id="SSF52507">
    <property type="entry name" value="Homo-oligomeric flavin-containing Cys decarboxylases, HFCD"/>
    <property type="match status" value="1"/>
</dbReference>
<dbReference type="Gene3D" id="3.40.50.1950">
    <property type="entry name" value="Flavin prenyltransferase-like"/>
    <property type="match status" value="1"/>
</dbReference>
<dbReference type="InterPro" id="IPR014214">
    <property type="entry name" value="Dipicolinic_acid_synth_B"/>
</dbReference>
<gene>
    <name evidence="2" type="ORF">SAMN02745176_03098</name>
</gene>
<evidence type="ECO:0000313" key="3">
    <source>
        <dbReference type="Proteomes" id="UP000184442"/>
    </source>
</evidence>
<dbReference type="NCBIfam" id="TIGR02852">
    <property type="entry name" value="spore_dpaB"/>
    <property type="match status" value="1"/>
</dbReference>
<evidence type="ECO:0000313" key="2">
    <source>
        <dbReference type="EMBL" id="SHJ29750.1"/>
    </source>
</evidence>
<dbReference type="InterPro" id="IPR036551">
    <property type="entry name" value="Flavin_trans-like"/>
</dbReference>
<dbReference type="STRING" id="1122184.SAMN02745176_03098"/>
<dbReference type="GO" id="GO:0003824">
    <property type="term" value="F:catalytic activity"/>
    <property type="evidence" value="ECO:0007669"/>
    <property type="project" value="InterPro"/>
</dbReference>
<dbReference type="InterPro" id="IPR003382">
    <property type="entry name" value="Flavoprotein"/>
</dbReference>
<dbReference type="OrthoDB" id="9792688at2"/>
<protein>
    <submittedName>
        <fullName evidence="2">Dipicolinate synthase subunit B</fullName>
    </submittedName>
</protein>
<evidence type="ECO:0000259" key="1">
    <source>
        <dbReference type="Pfam" id="PF02441"/>
    </source>
</evidence>
<name>A0A1M6I5T7_9FIRM</name>
<dbReference type="EMBL" id="FQZS01000027">
    <property type="protein sequence ID" value="SHJ29750.1"/>
    <property type="molecule type" value="Genomic_DNA"/>
</dbReference>
<reference evidence="2 3" key="1">
    <citation type="submission" date="2016-11" db="EMBL/GenBank/DDBJ databases">
        <authorList>
            <person name="Jaros S."/>
            <person name="Januszkiewicz K."/>
            <person name="Wedrychowicz H."/>
        </authorList>
    </citation>
    <scope>NUCLEOTIDE SEQUENCE [LARGE SCALE GENOMIC DNA]</scope>
    <source>
        <strain evidence="2 3">DSM 19022</strain>
    </source>
</reference>
<dbReference type="AlphaFoldDB" id="A0A1M6I5T7"/>
<proteinExistence type="predicted"/>
<accession>A0A1M6I5T7</accession>
<organism evidence="2 3">
    <name type="scientific">Lutispora thermophila DSM 19022</name>
    <dbReference type="NCBI Taxonomy" id="1122184"/>
    <lineage>
        <taxon>Bacteria</taxon>
        <taxon>Bacillati</taxon>
        <taxon>Bacillota</taxon>
        <taxon>Clostridia</taxon>
        <taxon>Lutisporales</taxon>
        <taxon>Lutisporaceae</taxon>
        <taxon>Lutispora</taxon>
    </lineage>
</organism>
<keyword evidence="3" id="KW-1185">Reference proteome</keyword>
<dbReference type="NCBIfam" id="NF006161">
    <property type="entry name" value="PRK08305.1"/>
    <property type="match status" value="1"/>
</dbReference>
<dbReference type="PIRSF" id="PIRSF001390">
    <property type="entry name" value="Dipicolinate_synth_subunit_B"/>
    <property type="match status" value="1"/>
</dbReference>